<evidence type="ECO:0000313" key="2">
    <source>
        <dbReference type="EMBL" id="CUS79325.1"/>
    </source>
</evidence>
<dbReference type="Proteomes" id="UP000182011">
    <property type="component" value="Unassembled WGS sequence"/>
</dbReference>
<dbReference type="OrthoDB" id="9815802at2"/>
<feature type="chain" id="PRO_5030013175" evidence="1">
    <location>
        <begin position="18"/>
        <end position="1141"/>
    </location>
</feature>
<accession>A0A0P1LDW0</accession>
<dbReference type="STRING" id="1633631.GCA_001442925_00869"/>
<keyword evidence="1" id="KW-0732">Signal</keyword>
<reference evidence="2 5" key="2">
    <citation type="submission" date="2015-11" db="EMBL/GenBank/DDBJ databases">
        <authorList>
            <person name="Varghese N."/>
        </authorList>
    </citation>
    <scope>NUCLEOTIDE SEQUENCE [LARGE SCALE GENOMIC DNA]</scope>
    <source>
        <strain evidence="2 5">JGI-8</strain>
    </source>
</reference>
<dbReference type="EMBL" id="FAOP01000004">
    <property type="protein sequence ID" value="CUU03857.1"/>
    <property type="molecule type" value="Genomic_DNA"/>
</dbReference>
<accession>A0A0P1LI83</accession>
<dbReference type="AlphaFoldDB" id="A0A0P1MQV8"/>
<accession>A0A0S4N1A5</accession>
<dbReference type="EMBL" id="CZVI01000002">
    <property type="protein sequence ID" value="CUS79325.1"/>
    <property type="molecule type" value="Genomic_DNA"/>
</dbReference>
<dbReference type="RefSeq" id="WP_047133668.1">
    <property type="nucleotide sequence ID" value="NZ_CZVI01000002.1"/>
</dbReference>
<protein>
    <submittedName>
        <fullName evidence="3">Uncharacterized protein</fullName>
    </submittedName>
</protein>
<evidence type="ECO:0000256" key="1">
    <source>
        <dbReference type="SAM" id="SignalP"/>
    </source>
</evidence>
<accession>A0A0P1MQV8</accession>
<evidence type="ECO:0000313" key="5">
    <source>
        <dbReference type="Proteomes" id="UP000182200"/>
    </source>
</evidence>
<evidence type="ECO:0000313" key="3">
    <source>
        <dbReference type="EMBL" id="CUU03857.1"/>
    </source>
</evidence>
<feature type="signal peptide" evidence="1">
    <location>
        <begin position="1"/>
        <end position="17"/>
    </location>
</feature>
<proteinExistence type="predicted"/>
<organism evidence="3 4">
    <name type="scientific">Candidatus Kryptonium thompsonii</name>
    <dbReference type="NCBI Taxonomy" id="1633631"/>
    <lineage>
        <taxon>Bacteria</taxon>
        <taxon>Pseudomonadati</taxon>
        <taxon>Candidatus Kryptoniota</taxon>
        <taxon>Candidatus Kryptonium</taxon>
    </lineage>
</organism>
<accession>A0A0P1LAK8</accession>
<accession>A0A0P1MKU9</accession>
<evidence type="ECO:0000313" key="4">
    <source>
        <dbReference type="Proteomes" id="UP000182011"/>
    </source>
</evidence>
<gene>
    <name evidence="3" type="ORF">JGI4_00870</name>
    <name evidence="2" type="ORF">JGI8_00305</name>
</gene>
<name>A0A0P1MQV8_9BACT</name>
<accession>A0A0P1LNR0</accession>
<sequence length="1141" mass="131029">MRFAIYALLLFAGLCFAQIQSVEFEISKGDSIVNLPHRFIIPQSEILKIDTLVLLPGIHYQINYNLGKVYLHNSVISKIDSSRFKFKAVYRTLPIDTIFFKYRRSELTEIDKPIEKILKVEKNIEEHSSFAGNIQKNGSIVRGFTLGSNRDPTLQSGFNLQLSGNLTRDIEITASLTDENIPIQPEGNTQTLQEIDKIFIRVKSKNLFATFGDYDIGYQLSDEQNLYFSETPEFANIRRRLQGGKFQANYETDFAKTKNTIAIASSRGKFATNYFNGIDGVQGPYRLTGQNGERDIIVIAGTEKVYIDGELMTRGESNDYVIDYSTAEITFTSNRLITSASRITVDFQYTDRKYARNFFGFVSDNFLFNDRLNLSFSYFYDSDNKNAPIDFVLAQSDIEILKNSGDNSLKAVKSGIIYVGFDSIKGIGKGQYVKKDTMIDSERYEIFVYAPGDKNALYSVSFSYVGVGKGDYARRGIGKYEFIGKGKGEYLPVIFLPMPQSSQIFDIRAKYKTENFNFFVESGFSNFDKNQFSSIDNEDNKGFALKYGFNYSSGKIFEKGLRKIDFNIYQRHRNKNFTSLDRFNVIEFNRKWNLGPETSQFDEIILESSLQAELFEKSFVNFGYGSLKNENIFRTNRGVVSLTINEVNFPEINNTFEILLSKSDTFKSKWIRNKGSGKYKIGPFLPFINYEMESKENLEGDSISLGSFRFLRLIPGIELGVGKFKTAFSYELRFDDVVKNGSYARLSVMRNQNYKINFVDKRFEFNGDLTLNKKTFLLDSVKTINNILIRSQGKMEAFKRSLRVNLIYRAMTRMVSRLEPVFIKVQRGTGNYRYLGDLNGNGIQDANEFERTKFDGDYIMLTLPGDQLIPTANVEASFNLRFYPERLLKLLSPFSSDTYFQVSESSLESQEKIYLLKLKYFQREDKTINGMITFRQDIYMFENSRKFSLRYRFLKTGSMFSYNIATRKTFGIENSMRIRWYPELDLGFQVEGTIKNKTSVGGFKENDVFDIKGQSLNFEIFYKPSNNVELSLKTGVGRNKDFAGAVKSADLNRESIKISWLLMGKGRAEFEIERNEVLVKGTSGIASYELMEGNYPGRSIFLRLNFYYSIGDYIQISGNYNGRFLSTGVIHIAQAEVRVYF</sequence>
<keyword evidence="5" id="KW-1185">Reference proteome</keyword>
<reference evidence="3 4" key="1">
    <citation type="submission" date="2015-11" db="EMBL/GenBank/DDBJ databases">
        <authorList>
            <person name="Zhang Y."/>
            <person name="Guo Z."/>
        </authorList>
    </citation>
    <scope>NUCLEOTIDE SEQUENCE [LARGE SCALE GENOMIC DNA]</scope>
    <source>
        <strain evidence="3">JGI-4</strain>
    </source>
</reference>
<dbReference type="Proteomes" id="UP000182200">
    <property type="component" value="Unassembled WGS sequence"/>
</dbReference>
<accession>A0A0P1NVK2</accession>